<gene>
    <name evidence="1" type="ORF">KGM_213802</name>
</gene>
<dbReference type="InParanoid" id="A0A212FPW3"/>
<sequence>MSGTDVTSRNAESVSMPTDLPVRLYMRALRQYQKLIDLKRFTKEKAIDNRRSRLLNVAHRSTLDTVHQS</sequence>
<evidence type="ECO:0000313" key="1">
    <source>
        <dbReference type="EMBL" id="OWR55811.1"/>
    </source>
</evidence>
<comment type="caution">
    <text evidence="1">The sequence shown here is derived from an EMBL/GenBank/DDBJ whole genome shotgun (WGS) entry which is preliminary data.</text>
</comment>
<accession>A0A212FPW3</accession>
<organism evidence="1 2">
    <name type="scientific">Danaus plexippus plexippus</name>
    <dbReference type="NCBI Taxonomy" id="278856"/>
    <lineage>
        <taxon>Eukaryota</taxon>
        <taxon>Metazoa</taxon>
        <taxon>Ecdysozoa</taxon>
        <taxon>Arthropoda</taxon>
        <taxon>Hexapoda</taxon>
        <taxon>Insecta</taxon>
        <taxon>Pterygota</taxon>
        <taxon>Neoptera</taxon>
        <taxon>Endopterygota</taxon>
        <taxon>Lepidoptera</taxon>
        <taxon>Glossata</taxon>
        <taxon>Ditrysia</taxon>
        <taxon>Papilionoidea</taxon>
        <taxon>Nymphalidae</taxon>
        <taxon>Danainae</taxon>
        <taxon>Danaini</taxon>
        <taxon>Danaina</taxon>
        <taxon>Danaus</taxon>
        <taxon>Danaus</taxon>
    </lineage>
</organism>
<keyword evidence="2" id="KW-1185">Reference proteome</keyword>
<name>A0A212FPW3_DANPL</name>
<proteinExistence type="predicted"/>
<dbReference type="EMBL" id="AGBW02000145">
    <property type="protein sequence ID" value="OWR55811.1"/>
    <property type="molecule type" value="Genomic_DNA"/>
</dbReference>
<dbReference type="Proteomes" id="UP000007151">
    <property type="component" value="Unassembled WGS sequence"/>
</dbReference>
<dbReference type="AlphaFoldDB" id="A0A212FPW3"/>
<protein>
    <submittedName>
        <fullName evidence="1">Uncharacterized protein</fullName>
    </submittedName>
</protein>
<evidence type="ECO:0000313" key="2">
    <source>
        <dbReference type="Proteomes" id="UP000007151"/>
    </source>
</evidence>
<dbReference type="KEGG" id="dpl:KGM_213802"/>
<reference evidence="1 2" key="1">
    <citation type="journal article" date="2011" name="Cell">
        <title>The monarch butterfly genome yields insights into long-distance migration.</title>
        <authorList>
            <person name="Zhan S."/>
            <person name="Merlin C."/>
            <person name="Boore J.L."/>
            <person name="Reppert S.M."/>
        </authorList>
    </citation>
    <scope>NUCLEOTIDE SEQUENCE [LARGE SCALE GENOMIC DNA]</scope>
    <source>
        <strain evidence="1">F-2</strain>
    </source>
</reference>